<dbReference type="GO" id="GO:0032790">
    <property type="term" value="P:ribosome disassembly"/>
    <property type="evidence" value="ECO:0007669"/>
    <property type="project" value="TreeGrafter"/>
</dbReference>
<evidence type="ECO:0000256" key="4">
    <source>
        <dbReference type="SAM" id="MobiDB-lite"/>
    </source>
</evidence>
<dbReference type="NCBIfam" id="TIGR00168">
    <property type="entry name" value="infC"/>
    <property type="match status" value="1"/>
</dbReference>
<dbReference type="GO" id="GO:0005737">
    <property type="term" value="C:cytoplasm"/>
    <property type="evidence" value="ECO:0007669"/>
    <property type="project" value="UniProtKB-ARBA"/>
</dbReference>
<dbReference type="GO" id="GO:0043022">
    <property type="term" value="F:ribosome binding"/>
    <property type="evidence" value="ECO:0007669"/>
    <property type="project" value="TreeGrafter"/>
</dbReference>
<name>A0AAP0DBD2_9ASTR</name>
<feature type="compositionally biased region" description="Polar residues" evidence="4">
    <location>
        <begin position="425"/>
        <end position="437"/>
    </location>
</feature>
<evidence type="ECO:0000256" key="2">
    <source>
        <dbReference type="ARBA" id="ARBA00022540"/>
    </source>
</evidence>
<comment type="similarity">
    <text evidence="1">Belongs to the IF-3 family.</text>
</comment>
<dbReference type="InterPro" id="IPR001288">
    <property type="entry name" value="Translation_initiation_fac_3"/>
</dbReference>
<evidence type="ECO:0000256" key="3">
    <source>
        <dbReference type="ARBA" id="ARBA00022917"/>
    </source>
</evidence>
<protein>
    <recommendedName>
        <fullName evidence="9">Translation initiation factor IF-3</fullName>
    </recommendedName>
</protein>
<dbReference type="GO" id="GO:0003743">
    <property type="term" value="F:translation initiation factor activity"/>
    <property type="evidence" value="ECO:0007669"/>
    <property type="project" value="UniProtKB-KW"/>
</dbReference>
<feature type="compositionally biased region" description="Basic and acidic residues" evidence="4">
    <location>
        <begin position="501"/>
        <end position="511"/>
    </location>
</feature>
<comment type="caution">
    <text evidence="7">The sequence shown here is derived from an EMBL/GenBank/DDBJ whole genome shotgun (WGS) entry which is preliminary data.</text>
</comment>
<dbReference type="SUPFAM" id="SSF55200">
    <property type="entry name" value="Translation initiation factor IF3, C-terminal domain"/>
    <property type="match status" value="1"/>
</dbReference>
<evidence type="ECO:0000259" key="5">
    <source>
        <dbReference type="Pfam" id="PF00707"/>
    </source>
</evidence>
<feature type="compositionally biased region" description="Polar residues" evidence="4">
    <location>
        <begin position="333"/>
        <end position="344"/>
    </location>
</feature>
<accession>A0AAP0DBD2</accession>
<gene>
    <name evidence="7" type="ORF">SSX86_008488</name>
</gene>
<evidence type="ECO:0008006" key="9">
    <source>
        <dbReference type="Google" id="ProtNLM"/>
    </source>
</evidence>
<keyword evidence="3" id="KW-0648">Protein biosynthesis</keyword>
<feature type="domain" description="Translation initiation factor 3 N-terminal" evidence="6">
    <location>
        <begin position="154"/>
        <end position="221"/>
    </location>
</feature>
<dbReference type="Pfam" id="PF05198">
    <property type="entry name" value="IF3_N"/>
    <property type="match status" value="1"/>
</dbReference>
<dbReference type="InterPro" id="IPR019815">
    <property type="entry name" value="Translation_initiation_fac_3_C"/>
</dbReference>
<feature type="region of interest" description="Disordered" evidence="4">
    <location>
        <begin position="324"/>
        <end position="511"/>
    </location>
</feature>
<keyword evidence="2" id="KW-0396">Initiation factor</keyword>
<dbReference type="AlphaFoldDB" id="A0AAP0DBD2"/>
<keyword evidence="8" id="KW-1185">Reference proteome</keyword>
<evidence type="ECO:0000313" key="7">
    <source>
        <dbReference type="EMBL" id="KAK9072056.1"/>
    </source>
</evidence>
<dbReference type="Proteomes" id="UP001408789">
    <property type="component" value="Unassembled WGS sequence"/>
</dbReference>
<feature type="compositionally biased region" description="Acidic residues" evidence="4">
    <location>
        <begin position="354"/>
        <end position="376"/>
    </location>
</feature>
<dbReference type="InterPro" id="IPR036788">
    <property type="entry name" value="T_IF-3_C_sf"/>
</dbReference>
<dbReference type="Gene3D" id="3.10.20.80">
    <property type="entry name" value="Translation initiation factor 3 (IF-3), N-terminal domain"/>
    <property type="match status" value="1"/>
</dbReference>
<dbReference type="InterPro" id="IPR036787">
    <property type="entry name" value="T_IF-3_N_sf"/>
</dbReference>
<dbReference type="PANTHER" id="PTHR10938:SF4">
    <property type="entry name" value="TRANSLATION INITIATION FACTOR IF3-1, MITOCHONDRIAL"/>
    <property type="match status" value="1"/>
</dbReference>
<dbReference type="Gene3D" id="3.30.110.10">
    <property type="entry name" value="Translation initiation factor 3 (IF-3), C-terminal domain"/>
    <property type="match status" value="1"/>
</dbReference>
<evidence type="ECO:0000259" key="6">
    <source>
        <dbReference type="Pfam" id="PF05198"/>
    </source>
</evidence>
<proteinExistence type="inferred from homology"/>
<dbReference type="Pfam" id="PF00707">
    <property type="entry name" value="IF3_C"/>
    <property type="match status" value="1"/>
</dbReference>
<reference evidence="7 8" key="1">
    <citation type="submission" date="2024-04" db="EMBL/GenBank/DDBJ databases">
        <title>The reference genome of an endangered Asteraceae, Deinandra increscens subsp. villosa, native to the Central Coast of California.</title>
        <authorList>
            <person name="Guilliams M."/>
            <person name="Hasenstab-Lehman K."/>
            <person name="Meyer R."/>
            <person name="Mcevoy S."/>
        </authorList>
    </citation>
    <scope>NUCLEOTIDE SEQUENCE [LARGE SCALE GENOMIC DNA]</scope>
    <source>
        <tissue evidence="7">Leaf</tissue>
    </source>
</reference>
<organism evidence="7 8">
    <name type="scientific">Deinandra increscens subsp. villosa</name>
    <dbReference type="NCBI Taxonomy" id="3103831"/>
    <lineage>
        <taxon>Eukaryota</taxon>
        <taxon>Viridiplantae</taxon>
        <taxon>Streptophyta</taxon>
        <taxon>Embryophyta</taxon>
        <taxon>Tracheophyta</taxon>
        <taxon>Spermatophyta</taxon>
        <taxon>Magnoliopsida</taxon>
        <taxon>eudicotyledons</taxon>
        <taxon>Gunneridae</taxon>
        <taxon>Pentapetalae</taxon>
        <taxon>asterids</taxon>
        <taxon>campanulids</taxon>
        <taxon>Asterales</taxon>
        <taxon>Asteraceae</taxon>
        <taxon>Asteroideae</taxon>
        <taxon>Heliantheae alliance</taxon>
        <taxon>Madieae</taxon>
        <taxon>Madiinae</taxon>
        <taxon>Deinandra</taxon>
    </lineage>
</organism>
<evidence type="ECO:0000256" key="1">
    <source>
        <dbReference type="ARBA" id="ARBA00005439"/>
    </source>
</evidence>
<feature type="domain" description="Translation initiation factor 3 C-terminal" evidence="5">
    <location>
        <begin position="235"/>
        <end position="315"/>
    </location>
</feature>
<sequence length="511" mass="58070">MELSNRPGIIIRYYHHCFRPKALFLRTKRELQHHIRRLPGIRMVLFWCRTKQAQLRALSNQFKRGYFQIHESSSVIRATKVGVVNVPSLTFNRTGSEIGNCVRFFAAPVQVICLSAHWLNGDCWAQGSHDYHKENLCKKAKPKYEEKDKGHPRMNEQIQAQYVRLVTDEGHGVVSRHEALERARNLDVDLVEVQSDSDPPVCKLMNYKKEMYIKQVKEKEQTKKKSDLVLRKGGLKEVRITHKIDKHDLQTKADTVKRLADRGYRVKCMAVTVANESTEKQDLGGLLSRLSALIDDFSIVESGPKVEAKQAYVVVRHAKFGPLKKGPGKKNVLTMSNSNISTQSPKEEQSLNESDSEAVDDTFSEEAMELNSADDFDQNHMVKTAPETSNRYAASRHTNGSEIRYATMRPTNGSDPGVRRRFETEGQSQSQNQYNRQDLNKRGPGEAAASYGMFGAPKSNNEPQRESGPMEVNRYKKGPRPEVATSRADFSRENTNMDPGGSREKQATFRR</sequence>
<dbReference type="EMBL" id="JBCNJP010000010">
    <property type="protein sequence ID" value="KAK9072056.1"/>
    <property type="molecule type" value="Genomic_DNA"/>
</dbReference>
<feature type="compositionally biased region" description="Polar residues" evidence="4">
    <location>
        <begin position="386"/>
        <end position="401"/>
    </location>
</feature>
<dbReference type="PANTHER" id="PTHR10938">
    <property type="entry name" value="TRANSLATION INITIATION FACTOR IF-3"/>
    <property type="match status" value="1"/>
</dbReference>
<evidence type="ECO:0000313" key="8">
    <source>
        <dbReference type="Proteomes" id="UP001408789"/>
    </source>
</evidence>
<dbReference type="SUPFAM" id="SSF54364">
    <property type="entry name" value="Translation initiation factor IF3, N-terminal domain"/>
    <property type="match status" value="1"/>
</dbReference>
<dbReference type="InterPro" id="IPR019814">
    <property type="entry name" value="Translation_initiation_fac_3_N"/>
</dbReference>